<dbReference type="Gene3D" id="3.30.1390.10">
    <property type="match status" value="1"/>
</dbReference>
<dbReference type="SUPFAM" id="SSF54736">
    <property type="entry name" value="ClpS-like"/>
    <property type="match status" value="1"/>
</dbReference>
<keyword evidence="4" id="KW-0645">Protease</keyword>
<comment type="similarity">
    <text evidence="1">Belongs to the ClpS family.</text>
</comment>
<comment type="function">
    <text evidence="1">Involved in the modulation of the specificity of the ClpAP-mediated ATP-dependent protein degradation.</text>
</comment>
<evidence type="ECO:0000256" key="1">
    <source>
        <dbReference type="HAMAP-Rule" id="MF_00302"/>
    </source>
</evidence>
<evidence type="ECO:0000256" key="2">
    <source>
        <dbReference type="SAM" id="MobiDB-lite"/>
    </source>
</evidence>
<protein>
    <recommendedName>
        <fullName evidence="1">ATP-dependent Clp protease adapter protein ClpS</fullName>
    </recommendedName>
</protein>
<dbReference type="AlphaFoldDB" id="A0A1K1TUI0"/>
<dbReference type="STRING" id="1122209.SAMN02745752_00307"/>
<dbReference type="Proteomes" id="UP000182350">
    <property type="component" value="Unassembled WGS sequence"/>
</dbReference>
<dbReference type="FunFam" id="3.30.1390.10:FF:000002">
    <property type="entry name" value="ATP-dependent Clp protease adapter protein ClpS"/>
    <property type="match status" value="1"/>
</dbReference>
<feature type="region of interest" description="Disordered" evidence="2">
    <location>
        <begin position="15"/>
        <end position="39"/>
    </location>
</feature>
<dbReference type="InterPro" id="IPR003769">
    <property type="entry name" value="ClpS_core"/>
</dbReference>
<gene>
    <name evidence="1" type="primary">clpS</name>
    <name evidence="4" type="ORF">SAMN02745752_00307</name>
</gene>
<dbReference type="HAMAP" id="MF_00302">
    <property type="entry name" value="ClpS"/>
    <property type="match status" value="1"/>
</dbReference>
<accession>A0A1K1TUI0</accession>
<dbReference type="GO" id="GO:0006508">
    <property type="term" value="P:proteolysis"/>
    <property type="evidence" value="ECO:0007669"/>
    <property type="project" value="UniProtKB-UniRule"/>
</dbReference>
<evidence type="ECO:0000313" key="5">
    <source>
        <dbReference type="Proteomes" id="UP000182350"/>
    </source>
</evidence>
<dbReference type="PANTHER" id="PTHR33473:SF19">
    <property type="entry name" value="ATP-DEPENDENT CLP PROTEASE ADAPTER PROTEIN CLPS"/>
    <property type="match status" value="1"/>
</dbReference>
<keyword evidence="5" id="KW-1185">Reference proteome</keyword>
<dbReference type="PANTHER" id="PTHR33473">
    <property type="entry name" value="ATP-DEPENDENT CLP PROTEASE ADAPTER PROTEIN CLPS1, CHLOROPLASTIC"/>
    <property type="match status" value="1"/>
</dbReference>
<dbReference type="NCBIfam" id="NF000669">
    <property type="entry name" value="PRK00033.1-2"/>
    <property type="match status" value="1"/>
</dbReference>
<dbReference type="EMBL" id="FPJW01000001">
    <property type="protein sequence ID" value="SFX03901.1"/>
    <property type="molecule type" value="Genomic_DNA"/>
</dbReference>
<dbReference type="InterPro" id="IPR014719">
    <property type="entry name" value="Ribosomal_bL12_C/ClpS-like"/>
</dbReference>
<organism evidence="4 5">
    <name type="scientific">Marinospirillum alkaliphilum DSM 21637</name>
    <dbReference type="NCBI Taxonomy" id="1122209"/>
    <lineage>
        <taxon>Bacteria</taxon>
        <taxon>Pseudomonadati</taxon>
        <taxon>Pseudomonadota</taxon>
        <taxon>Gammaproteobacteria</taxon>
        <taxon>Oceanospirillales</taxon>
        <taxon>Oceanospirillaceae</taxon>
        <taxon>Marinospirillum</taxon>
    </lineage>
</organism>
<evidence type="ECO:0000259" key="3">
    <source>
        <dbReference type="Pfam" id="PF02617"/>
    </source>
</evidence>
<feature type="domain" description="Adaptor protein ClpS core" evidence="3">
    <location>
        <begin position="47"/>
        <end position="124"/>
    </location>
</feature>
<dbReference type="InterPro" id="IPR022935">
    <property type="entry name" value="ClpS"/>
</dbReference>
<dbReference type="NCBIfam" id="NF000672">
    <property type="entry name" value="PRK00033.1-5"/>
    <property type="match status" value="1"/>
</dbReference>
<name>A0A1K1TUI0_9GAMM</name>
<reference evidence="4 5" key="1">
    <citation type="submission" date="2016-11" db="EMBL/GenBank/DDBJ databases">
        <authorList>
            <person name="Jaros S."/>
            <person name="Januszkiewicz K."/>
            <person name="Wedrychowicz H."/>
        </authorList>
    </citation>
    <scope>NUCLEOTIDE SEQUENCE [LARGE SCALE GENOMIC DNA]</scope>
    <source>
        <strain evidence="4 5">DSM 21637</strain>
    </source>
</reference>
<comment type="subunit">
    <text evidence="1">Binds to the N-terminal domain of the chaperone ClpA.</text>
</comment>
<evidence type="ECO:0000313" key="4">
    <source>
        <dbReference type="EMBL" id="SFX03901.1"/>
    </source>
</evidence>
<proteinExistence type="inferred from homology"/>
<dbReference type="GO" id="GO:0008233">
    <property type="term" value="F:peptidase activity"/>
    <property type="evidence" value="ECO:0007669"/>
    <property type="project" value="UniProtKB-KW"/>
</dbReference>
<dbReference type="Pfam" id="PF02617">
    <property type="entry name" value="ClpS"/>
    <property type="match status" value="1"/>
</dbReference>
<sequence length="130" mass="14470">MQEGWTLKSQMVATTPVRCSGGPGEDEHERQGDGGLATVEAKPKLKMPPLYKVVMLNDDFTPMEFVIEVLMKFFHMDMEKASQIMLAVHTQGRAVCGVFTRDVAETKAALVVDFARENQHPLMCNVEVAE</sequence>
<keyword evidence="4" id="KW-0378">Hydrolase</keyword>
<dbReference type="GO" id="GO:0030163">
    <property type="term" value="P:protein catabolic process"/>
    <property type="evidence" value="ECO:0007669"/>
    <property type="project" value="InterPro"/>
</dbReference>